<evidence type="ECO:0000313" key="2">
    <source>
        <dbReference type="Proteomes" id="UP000434639"/>
    </source>
</evidence>
<name>A0A7X2S794_9BACI</name>
<dbReference type="EMBL" id="WMIB01000020">
    <property type="protein sequence ID" value="MTH54939.1"/>
    <property type="molecule type" value="Genomic_DNA"/>
</dbReference>
<organism evidence="1 2">
    <name type="scientific">Metabacillus mangrovi</name>
    <dbReference type="NCBI Taxonomy" id="1491830"/>
    <lineage>
        <taxon>Bacteria</taxon>
        <taxon>Bacillati</taxon>
        <taxon>Bacillota</taxon>
        <taxon>Bacilli</taxon>
        <taxon>Bacillales</taxon>
        <taxon>Bacillaceae</taxon>
        <taxon>Metabacillus</taxon>
    </lineage>
</organism>
<proteinExistence type="predicted"/>
<evidence type="ECO:0000313" key="1">
    <source>
        <dbReference type="EMBL" id="MTH54939.1"/>
    </source>
</evidence>
<dbReference type="AlphaFoldDB" id="A0A7X2S794"/>
<dbReference type="Proteomes" id="UP000434639">
    <property type="component" value="Unassembled WGS sequence"/>
</dbReference>
<accession>A0A7X2S794</accession>
<gene>
    <name evidence="1" type="ORF">GKZ89_16170</name>
</gene>
<protein>
    <submittedName>
        <fullName evidence="1">DUF1643 domain-containing protein</fullName>
    </submittedName>
</protein>
<dbReference type="InterPro" id="IPR012441">
    <property type="entry name" value="DUF1643"/>
</dbReference>
<comment type="caution">
    <text evidence="1">The sequence shown here is derived from an EMBL/GenBank/DDBJ whole genome shotgun (WGS) entry which is preliminary data.</text>
</comment>
<keyword evidence="2" id="KW-1185">Reference proteome</keyword>
<reference evidence="1 2" key="1">
    <citation type="journal article" date="2017" name="Int. J. Syst. Evol. Microbiol.">
        <title>Bacillus mangrovi sp. nov., isolated from a sediment sample from a mangrove forest.</title>
        <authorList>
            <person name="Gupta V."/>
            <person name="Singh P.K."/>
            <person name="Korpole S."/>
            <person name="Tanuku N.R.S."/>
            <person name="Pinnaka A.K."/>
        </authorList>
    </citation>
    <scope>NUCLEOTIDE SEQUENCE [LARGE SCALE GENOMIC DNA]</scope>
    <source>
        <strain evidence="1 2">KCTC 33872</strain>
    </source>
</reference>
<dbReference type="Pfam" id="PF07799">
    <property type="entry name" value="DUF1643"/>
    <property type="match status" value="1"/>
</dbReference>
<sequence length="201" mass="23281">MDKPVAYGTFVKKGNETYRTSAYLQWGDSTESLGACLLLNPGSSKGVLDGKITIDPTMNQLISFIHRIREESQERSGRLHIYNLFNLQEASSEKAIIKFENLVSSGEYDLEESLASAEELKEHPWILLGWGVKYKSKWKNLNESKRKWMEQITESNIPYFGKAHPKRNDYYHPCPRISTQRSLLIEDFVRHYKQSFRASPM</sequence>
<dbReference type="OrthoDB" id="2599540at2"/>
<dbReference type="RefSeq" id="WP_155113445.1">
    <property type="nucleotide sequence ID" value="NZ_WMIB01000020.1"/>
</dbReference>